<evidence type="ECO:0000256" key="3">
    <source>
        <dbReference type="ARBA" id="ARBA00022475"/>
    </source>
</evidence>
<evidence type="ECO:0000313" key="12">
    <source>
        <dbReference type="EMBL" id="QQP86518.1"/>
    </source>
</evidence>
<feature type="transmembrane region" description="Helical" evidence="10">
    <location>
        <begin position="15"/>
        <end position="36"/>
    </location>
</feature>
<keyword evidence="6" id="KW-0378">Hydrolase</keyword>
<evidence type="ECO:0000259" key="11">
    <source>
        <dbReference type="PROSITE" id="PS50883"/>
    </source>
</evidence>
<evidence type="ECO:0000256" key="4">
    <source>
        <dbReference type="ARBA" id="ARBA00022636"/>
    </source>
</evidence>
<comment type="catalytic activity">
    <reaction evidence="9">
        <text>3',3'-c-di-GMP + H2O = 5'-phosphoguanylyl(3'-&gt;5')guanosine + H(+)</text>
        <dbReference type="Rhea" id="RHEA:24902"/>
        <dbReference type="ChEBI" id="CHEBI:15377"/>
        <dbReference type="ChEBI" id="CHEBI:15378"/>
        <dbReference type="ChEBI" id="CHEBI:58754"/>
        <dbReference type="ChEBI" id="CHEBI:58805"/>
        <dbReference type="EC" id="3.1.4.52"/>
    </reaction>
</comment>
<dbReference type="SUPFAM" id="SSF141868">
    <property type="entry name" value="EAL domain-like"/>
    <property type="match status" value="1"/>
</dbReference>
<gene>
    <name evidence="12" type="ORF">JHT90_04570</name>
</gene>
<dbReference type="InterPro" id="IPR050706">
    <property type="entry name" value="Cyclic-di-GMP_PDE-like"/>
</dbReference>
<organism evidence="12 13">
    <name type="scientific">Entomomonas asaccharolytica</name>
    <dbReference type="NCBI Taxonomy" id="2785331"/>
    <lineage>
        <taxon>Bacteria</taxon>
        <taxon>Pseudomonadati</taxon>
        <taxon>Pseudomonadota</taxon>
        <taxon>Gammaproteobacteria</taxon>
        <taxon>Pseudomonadales</taxon>
        <taxon>Pseudomonadaceae</taxon>
        <taxon>Entomomonas</taxon>
    </lineage>
</organism>
<dbReference type="PANTHER" id="PTHR33121">
    <property type="entry name" value="CYCLIC DI-GMP PHOSPHODIESTERASE PDEF"/>
    <property type="match status" value="1"/>
</dbReference>
<dbReference type="InterPro" id="IPR035919">
    <property type="entry name" value="EAL_sf"/>
</dbReference>
<evidence type="ECO:0000256" key="10">
    <source>
        <dbReference type="SAM" id="Phobius"/>
    </source>
</evidence>
<protein>
    <recommendedName>
        <fullName evidence="2">cyclic-guanylate-specific phosphodiesterase</fullName>
        <ecNumber evidence="2">3.1.4.52</ecNumber>
    </recommendedName>
</protein>
<evidence type="ECO:0000256" key="5">
    <source>
        <dbReference type="ARBA" id="ARBA00022692"/>
    </source>
</evidence>
<sequence>MELSRRKSFAILRKFYPLITALFTGIIGYTGIFLYAKYQGRSFSTQTNYMAISQIDDIMSSMYTIATATLPLTDIDCKITHPLLVAIVKNNPEIKSIDLIKNQQFFCSSDTQFVAKPYFNNDGNTYQDIPKVSYILFNQIFDMPYPNNNKEKNAVIMVIDDQEIKDILEPRLDTQLVTLKLHNTNITYQGVTPPTENYYTVATHSLGQIPYKVETSYISPPTIGVLFYYYGNPFLIITLLIIISYLFTHWVLKNISGSYNELYLAIQDEQIKAYIQPLFSAENYQIIGIEVLSRWHHSNSTIIMPDTFIPLAEKSGLIIPMTQLIMKEVATTLAPYAKKLPDNFHIGFNISRYHCQDLEFVNDCRRFFKHLRTNKATLVIEVTERELIEVNTTTKLLFKELHTLNAKIALDDFGIGNSNLSYLYDFSIDYLKIDKSFVSRIGSDALSKNILDSIIEIAHNCKLESFAEGIETEEQAIYLKERGVRFLQGYLLGKPMPINDFIKTKHFQQLITSTL</sequence>
<feature type="domain" description="EAL" evidence="11">
    <location>
        <begin position="255"/>
        <end position="509"/>
    </location>
</feature>
<accession>A0A974NH13</accession>
<evidence type="ECO:0000256" key="7">
    <source>
        <dbReference type="ARBA" id="ARBA00022989"/>
    </source>
</evidence>
<keyword evidence="13" id="KW-1185">Reference proteome</keyword>
<evidence type="ECO:0000256" key="9">
    <source>
        <dbReference type="ARBA" id="ARBA00034290"/>
    </source>
</evidence>
<dbReference type="Pfam" id="PF00563">
    <property type="entry name" value="EAL"/>
    <property type="match status" value="1"/>
</dbReference>
<feature type="transmembrane region" description="Helical" evidence="10">
    <location>
        <begin position="227"/>
        <end position="247"/>
    </location>
</feature>
<dbReference type="GO" id="GO:0071111">
    <property type="term" value="F:cyclic-guanylate-specific phosphodiesterase activity"/>
    <property type="evidence" value="ECO:0007669"/>
    <property type="project" value="UniProtKB-EC"/>
</dbReference>
<comment type="subcellular location">
    <subcellularLocation>
        <location evidence="1">Cell membrane</location>
        <topology evidence="1">Multi-pass membrane protein</topology>
    </subcellularLocation>
</comment>
<reference evidence="12 13" key="1">
    <citation type="submission" date="2021-01" db="EMBL/GenBank/DDBJ databases">
        <title>Entomomonas sp. F2A isolated from a house cricket (Acheta domesticus).</title>
        <authorList>
            <person name="Spergser J."/>
            <person name="Busse H.-J."/>
        </authorList>
    </citation>
    <scope>NUCLEOTIDE SEQUENCE [LARGE SCALE GENOMIC DNA]</scope>
    <source>
        <strain evidence="12 13">F2A</strain>
    </source>
</reference>
<evidence type="ECO:0000256" key="8">
    <source>
        <dbReference type="ARBA" id="ARBA00023136"/>
    </source>
</evidence>
<evidence type="ECO:0000256" key="2">
    <source>
        <dbReference type="ARBA" id="ARBA00012282"/>
    </source>
</evidence>
<dbReference type="Proteomes" id="UP000595278">
    <property type="component" value="Chromosome"/>
</dbReference>
<dbReference type="EMBL" id="CP067393">
    <property type="protein sequence ID" value="QQP86518.1"/>
    <property type="molecule type" value="Genomic_DNA"/>
</dbReference>
<keyword evidence="4" id="KW-0973">c-di-GMP</keyword>
<dbReference type="PANTHER" id="PTHR33121:SF80">
    <property type="entry name" value="CYCLIC DI-GMP PHOSPHODIESTERASE PDEL"/>
    <property type="match status" value="1"/>
</dbReference>
<dbReference type="Gene3D" id="3.20.20.450">
    <property type="entry name" value="EAL domain"/>
    <property type="match status" value="1"/>
</dbReference>
<evidence type="ECO:0000313" key="13">
    <source>
        <dbReference type="Proteomes" id="UP000595278"/>
    </source>
</evidence>
<dbReference type="PROSITE" id="PS50883">
    <property type="entry name" value="EAL"/>
    <property type="match status" value="1"/>
</dbReference>
<dbReference type="GO" id="GO:0005886">
    <property type="term" value="C:plasma membrane"/>
    <property type="evidence" value="ECO:0007669"/>
    <property type="project" value="UniProtKB-SubCell"/>
</dbReference>
<dbReference type="SMART" id="SM00052">
    <property type="entry name" value="EAL"/>
    <property type="match status" value="1"/>
</dbReference>
<keyword evidence="3" id="KW-1003">Cell membrane</keyword>
<dbReference type="KEGG" id="eaz:JHT90_04570"/>
<evidence type="ECO:0000256" key="6">
    <source>
        <dbReference type="ARBA" id="ARBA00022801"/>
    </source>
</evidence>
<dbReference type="AlphaFoldDB" id="A0A974NH13"/>
<dbReference type="Pfam" id="PF12792">
    <property type="entry name" value="CSS-motif"/>
    <property type="match status" value="1"/>
</dbReference>
<proteinExistence type="predicted"/>
<evidence type="ECO:0000256" key="1">
    <source>
        <dbReference type="ARBA" id="ARBA00004651"/>
    </source>
</evidence>
<keyword evidence="8 10" id="KW-0472">Membrane</keyword>
<dbReference type="CDD" id="cd01948">
    <property type="entry name" value="EAL"/>
    <property type="match status" value="1"/>
</dbReference>
<dbReference type="InterPro" id="IPR001633">
    <property type="entry name" value="EAL_dom"/>
</dbReference>
<keyword evidence="7 10" id="KW-1133">Transmembrane helix</keyword>
<dbReference type="InterPro" id="IPR024744">
    <property type="entry name" value="CSS-motif_dom"/>
</dbReference>
<keyword evidence="5 10" id="KW-0812">Transmembrane</keyword>
<dbReference type="EC" id="3.1.4.52" evidence="2"/>
<dbReference type="RefSeq" id="WP_201094671.1">
    <property type="nucleotide sequence ID" value="NZ_CP067393.1"/>
</dbReference>
<name>A0A974NH13_9GAMM</name>